<protein>
    <submittedName>
        <fullName evidence="3">VTT domain-containing protein</fullName>
    </submittedName>
</protein>
<reference evidence="3" key="2">
    <citation type="submission" date="2022-02" db="EMBL/GenBank/DDBJ databases">
        <authorList>
            <person name="Elcheninov A.G."/>
            <person name="Sorokin D.Y."/>
            <person name="Kublanov I.V."/>
        </authorList>
    </citation>
    <scope>NUCLEOTIDE SEQUENCE</scope>
    <source>
        <strain evidence="3">AArc-St2</strain>
    </source>
</reference>
<feature type="transmembrane region" description="Helical" evidence="1">
    <location>
        <begin position="49"/>
        <end position="67"/>
    </location>
</feature>
<keyword evidence="1" id="KW-1133">Transmembrane helix</keyword>
<organism evidence="3 4">
    <name type="scientific">Natronocalculus amylovorans</name>
    <dbReference type="NCBI Taxonomy" id="2917812"/>
    <lineage>
        <taxon>Archaea</taxon>
        <taxon>Methanobacteriati</taxon>
        <taxon>Methanobacteriota</taxon>
        <taxon>Stenosarchaea group</taxon>
        <taxon>Halobacteria</taxon>
        <taxon>Halobacteriales</taxon>
        <taxon>Haloferacaceae</taxon>
        <taxon>Natronocalculus</taxon>
    </lineage>
</organism>
<proteinExistence type="predicted"/>
<gene>
    <name evidence="3" type="ORF">AArcSt2_06915</name>
</gene>
<sequence length="222" mass="23111">MDSWAVISWIRSHPRAVAGMTTLCLVLVLSVLTDPGVILHWLDSTAEQPFVFLLLLTGFALIRPALAWPTTLIPIAAGYAIGVGGIIPSAILLTLTGLAPYLVAKQTGHSGRIGTAGKELVSITGGFRGVAASRLFPLPSDVVSIGAGVAGVRVRAYVAGTFVGEFPWAVLGVIIGISIDQLVAGEVTSAFDPWLLAGMSAVGIMLLAGPLYRHIRPLPVRG</sequence>
<dbReference type="Pfam" id="PF09335">
    <property type="entry name" value="VTT_dom"/>
    <property type="match status" value="1"/>
</dbReference>
<dbReference type="Proteomes" id="UP001203207">
    <property type="component" value="Unassembled WGS sequence"/>
</dbReference>
<keyword evidence="1" id="KW-0812">Transmembrane</keyword>
<dbReference type="AlphaFoldDB" id="A0AAE3K851"/>
<accession>A0AAE3K851</accession>
<evidence type="ECO:0000313" key="3">
    <source>
        <dbReference type="EMBL" id="MCL9816673.1"/>
    </source>
</evidence>
<feature type="transmembrane region" description="Helical" evidence="1">
    <location>
        <begin position="194"/>
        <end position="212"/>
    </location>
</feature>
<feature type="domain" description="VTT" evidence="2">
    <location>
        <begin position="69"/>
        <end position="176"/>
    </location>
</feature>
<feature type="transmembrane region" description="Helical" evidence="1">
    <location>
        <begin position="20"/>
        <end position="42"/>
    </location>
</feature>
<dbReference type="InterPro" id="IPR032816">
    <property type="entry name" value="VTT_dom"/>
</dbReference>
<dbReference type="RefSeq" id="WP_174652142.1">
    <property type="nucleotide sequence ID" value="NZ_JAKRVX010000002.1"/>
</dbReference>
<comment type="caution">
    <text evidence="3">The sequence shown here is derived from an EMBL/GenBank/DDBJ whole genome shotgun (WGS) entry which is preliminary data.</text>
</comment>
<keyword evidence="4" id="KW-1185">Reference proteome</keyword>
<keyword evidence="1" id="KW-0472">Membrane</keyword>
<evidence type="ECO:0000256" key="1">
    <source>
        <dbReference type="SAM" id="Phobius"/>
    </source>
</evidence>
<evidence type="ECO:0000313" key="4">
    <source>
        <dbReference type="Proteomes" id="UP001203207"/>
    </source>
</evidence>
<feature type="transmembrane region" description="Helical" evidence="1">
    <location>
        <begin position="156"/>
        <end position="179"/>
    </location>
</feature>
<name>A0AAE3K851_9EURY</name>
<feature type="transmembrane region" description="Helical" evidence="1">
    <location>
        <begin position="79"/>
        <end position="103"/>
    </location>
</feature>
<evidence type="ECO:0000259" key="2">
    <source>
        <dbReference type="Pfam" id="PF09335"/>
    </source>
</evidence>
<dbReference type="EMBL" id="JAKRVX010000002">
    <property type="protein sequence ID" value="MCL9816673.1"/>
    <property type="molecule type" value="Genomic_DNA"/>
</dbReference>
<reference evidence="3" key="1">
    <citation type="journal article" date="2022" name="Syst. Appl. Microbiol.">
        <title>Natronocalculus amylovorans gen. nov., sp. nov., and Natranaeroarchaeum aerophilus sp. nov., dominant culturable amylolytic natronoarchaea from hypersaline soda lakes in southwestern Siberia.</title>
        <authorList>
            <person name="Sorokin D.Y."/>
            <person name="Elcheninov A.G."/>
            <person name="Khizhniak T.V."/>
            <person name="Koenen M."/>
            <person name="Bale N.J."/>
            <person name="Damste J.S.S."/>
            <person name="Kublanov I.V."/>
        </authorList>
    </citation>
    <scope>NUCLEOTIDE SEQUENCE</scope>
    <source>
        <strain evidence="3">AArc-St2</strain>
    </source>
</reference>